<evidence type="ECO:0000259" key="2">
    <source>
        <dbReference type="Pfam" id="PF25778"/>
    </source>
</evidence>
<evidence type="ECO:0000313" key="4">
    <source>
        <dbReference type="Proteomes" id="UP000831390"/>
    </source>
</evidence>
<feature type="region of interest" description="Disordered" evidence="1">
    <location>
        <begin position="169"/>
        <end position="198"/>
    </location>
</feature>
<dbReference type="Pfam" id="PF25778">
    <property type="entry name" value="DUF7948"/>
    <property type="match status" value="1"/>
</dbReference>
<feature type="domain" description="DUF7948" evidence="2">
    <location>
        <begin position="10"/>
        <end position="136"/>
    </location>
</feature>
<feature type="compositionally biased region" description="Basic residues" evidence="1">
    <location>
        <begin position="185"/>
        <end position="198"/>
    </location>
</feature>
<sequence>MRTKASGPPLPGGTLFIEPAGFVYSLRDSAARPQHGAPAATAGRGQAYAVRFKGATAAALRGAKQLPVLRSYYLGSDPSRWATGVPGFRQVHYADVCPGVDATLYENDRQRLEYAFAVVPGARPGAIVLRYDGATGRPHPAAGRALRLCAARQPAELPTRHLRPSLLCGRGRRRQRGGYRPVGAQHHHPQRRRTERLF</sequence>
<name>A0ABY4B8H1_9BACT</name>
<organism evidence="3 4">
    <name type="scientific">Hymenobacter monticola</name>
    <dbReference type="NCBI Taxonomy" id="1705399"/>
    <lineage>
        <taxon>Bacteria</taxon>
        <taxon>Pseudomonadati</taxon>
        <taxon>Bacteroidota</taxon>
        <taxon>Cytophagia</taxon>
        <taxon>Cytophagales</taxon>
        <taxon>Hymenobacteraceae</taxon>
        <taxon>Hymenobacter</taxon>
    </lineage>
</organism>
<reference evidence="3 4" key="1">
    <citation type="submission" date="2022-03" db="EMBL/GenBank/DDBJ databases">
        <title>Hymenobactersp. isolated from the air.</title>
        <authorList>
            <person name="Won M."/>
            <person name="Kwon S.-W."/>
        </authorList>
    </citation>
    <scope>NUCLEOTIDE SEQUENCE [LARGE SCALE GENOMIC DNA]</scope>
    <source>
        <strain evidence="3 4">KACC 22596</strain>
    </source>
</reference>
<dbReference type="RefSeq" id="WP_243516490.1">
    <property type="nucleotide sequence ID" value="NZ_CP094534.1"/>
</dbReference>
<accession>A0ABY4B8H1</accession>
<dbReference type="Proteomes" id="UP000831390">
    <property type="component" value="Chromosome"/>
</dbReference>
<keyword evidence="4" id="KW-1185">Reference proteome</keyword>
<dbReference type="EMBL" id="CP094534">
    <property type="protein sequence ID" value="UOE35039.1"/>
    <property type="molecule type" value="Genomic_DNA"/>
</dbReference>
<gene>
    <name evidence="3" type="ORF">MTP16_05160</name>
</gene>
<proteinExistence type="predicted"/>
<evidence type="ECO:0000256" key="1">
    <source>
        <dbReference type="SAM" id="MobiDB-lite"/>
    </source>
</evidence>
<evidence type="ECO:0000313" key="3">
    <source>
        <dbReference type="EMBL" id="UOE35039.1"/>
    </source>
</evidence>
<dbReference type="InterPro" id="IPR057708">
    <property type="entry name" value="DUF7948"/>
</dbReference>
<protein>
    <recommendedName>
        <fullName evidence="2">DUF7948 domain-containing protein</fullName>
    </recommendedName>
</protein>